<dbReference type="EMBL" id="CP036526">
    <property type="protein sequence ID" value="QDT10812.1"/>
    <property type="molecule type" value="Genomic_DNA"/>
</dbReference>
<organism evidence="1 2">
    <name type="scientific">Stieleria marina</name>
    <dbReference type="NCBI Taxonomy" id="1930275"/>
    <lineage>
        <taxon>Bacteria</taxon>
        <taxon>Pseudomonadati</taxon>
        <taxon>Planctomycetota</taxon>
        <taxon>Planctomycetia</taxon>
        <taxon>Pirellulales</taxon>
        <taxon>Pirellulaceae</taxon>
        <taxon>Stieleria</taxon>
    </lineage>
</organism>
<accession>A0A517NUL0</accession>
<name>A0A517NUL0_9BACT</name>
<gene>
    <name evidence="1" type="ORF">K239x_28030</name>
</gene>
<dbReference type="AlphaFoldDB" id="A0A517NUL0"/>
<evidence type="ECO:0008006" key="3">
    <source>
        <dbReference type="Google" id="ProtNLM"/>
    </source>
</evidence>
<proteinExistence type="predicted"/>
<dbReference type="SUPFAM" id="SSF55729">
    <property type="entry name" value="Acyl-CoA N-acyltransferases (Nat)"/>
    <property type="match status" value="1"/>
</dbReference>
<protein>
    <recommendedName>
        <fullName evidence="3">N-acetyltransferase domain-containing protein</fullName>
    </recommendedName>
</protein>
<dbReference type="InterPro" id="IPR016181">
    <property type="entry name" value="Acyl_CoA_acyltransferase"/>
</dbReference>
<keyword evidence="2" id="KW-1185">Reference proteome</keyword>
<sequence length="69" mass="7961">MCEHSQAETVARGFKAMQYNLVISTNERAVNLWQHHGFEIVGTLPKAFRHTKLGYVDAYVMYKWLISSS</sequence>
<evidence type="ECO:0000313" key="2">
    <source>
        <dbReference type="Proteomes" id="UP000319817"/>
    </source>
</evidence>
<reference evidence="1 2" key="1">
    <citation type="submission" date="2019-02" db="EMBL/GenBank/DDBJ databases">
        <title>Deep-cultivation of Planctomycetes and their phenomic and genomic characterization uncovers novel biology.</title>
        <authorList>
            <person name="Wiegand S."/>
            <person name="Jogler M."/>
            <person name="Boedeker C."/>
            <person name="Pinto D."/>
            <person name="Vollmers J."/>
            <person name="Rivas-Marin E."/>
            <person name="Kohn T."/>
            <person name="Peeters S.H."/>
            <person name="Heuer A."/>
            <person name="Rast P."/>
            <person name="Oberbeckmann S."/>
            <person name="Bunk B."/>
            <person name="Jeske O."/>
            <person name="Meyerdierks A."/>
            <person name="Storesund J.E."/>
            <person name="Kallscheuer N."/>
            <person name="Luecker S."/>
            <person name="Lage O.M."/>
            <person name="Pohl T."/>
            <person name="Merkel B.J."/>
            <person name="Hornburger P."/>
            <person name="Mueller R.-W."/>
            <person name="Bruemmer F."/>
            <person name="Labrenz M."/>
            <person name="Spormann A.M."/>
            <person name="Op den Camp H."/>
            <person name="Overmann J."/>
            <person name="Amann R."/>
            <person name="Jetten M.S.M."/>
            <person name="Mascher T."/>
            <person name="Medema M.H."/>
            <person name="Devos D.P."/>
            <person name="Kaster A.-K."/>
            <person name="Ovreas L."/>
            <person name="Rohde M."/>
            <person name="Galperin M.Y."/>
            <person name="Jogler C."/>
        </authorList>
    </citation>
    <scope>NUCLEOTIDE SEQUENCE [LARGE SCALE GENOMIC DNA]</scope>
    <source>
        <strain evidence="1 2">K23_9</strain>
    </source>
</reference>
<evidence type="ECO:0000313" key="1">
    <source>
        <dbReference type="EMBL" id="QDT10812.1"/>
    </source>
</evidence>
<dbReference type="Proteomes" id="UP000319817">
    <property type="component" value="Chromosome"/>
</dbReference>
<dbReference type="Gene3D" id="3.40.630.30">
    <property type="match status" value="1"/>
</dbReference>